<evidence type="ECO:0000313" key="2">
    <source>
        <dbReference type="EMBL" id="MBP2291284.1"/>
    </source>
</evidence>
<dbReference type="PANTHER" id="PTHR12526:SF622">
    <property type="entry name" value="GLYCOSYLTRANSFERASE (GROUP I)"/>
    <property type="match status" value="1"/>
</dbReference>
<protein>
    <submittedName>
        <fullName evidence="2">Glycosyltransferase involved in cell wall biosynthesis</fullName>
    </submittedName>
</protein>
<proteinExistence type="predicted"/>
<dbReference type="RefSeq" id="WP_209764695.1">
    <property type="nucleotide sequence ID" value="NZ_JAGINP010000003.1"/>
</dbReference>
<dbReference type="PANTHER" id="PTHR12526">
    <property type="entry name" value="GLYCOSYLTRANSFERASE"/>
    <property type="match status" value="1"/>
</dbReference>
<dbReference type="InterPro" id="IPR028098">
    <property type="entry name" value="Glyco_trans_4-like_N"/>
</dbReference>
<accession>A0ABS4SFE1</accession>
<dbReference type="SUPFAM" id="SSF53756">
    <property type="entry name" value="UDP-Glycosyltransferase/glycogen phosphorylase"/>
    <property type="match status" value="1"/>
</dbReference>
<dbReference type="Pfam" id="PF13579">
    <property type="entry name" value="Glyco_trans_4_4"/>
    <property type="match status" value="1"/>
</dbReference>
<dbReference type="Pfam" id="PF13692">
    <property type="entry name" value="Glyco_trans_1_4"/>
    <property type="match status" value="1"/>
</dbReference>
<dbReference type="CDD" id="cd03794">
    <property type="entry name" value="GT4_WbuB-like"/>
    <property type="match status" value="1"/>
</dbReference>
<reference evidence="2 3" key="1">
    <citation type="submission" date="2021-03" db="EMBL/GenBank/DDBJ databases">
        <title>Genomic Encyclopedia of Type Strains, Phase III (KMG-III): the genomes of soil and plant-associated and newly described type strains.</title>
        <authorList>
            <person name="Whitman W."/>
        </authorList>
    </citation>
    <scope>NUCLEOTIDE SEQUENCE [LARGE SCALE GENOMIC DNA]</scope>
    <source>
        <strain evidence="2 3">IMMIB AFH-6</strain>
    </source>
</reference>
<keyword evidence="3" id="KW-1185">Reference proteome</keyword>
<gene>
    <name evidence="2" type="ORF">J2851_001033</name>
</gene>
<dbReference type="EMBL" id="JAGINP010000003">
    <property type="protein sequence ID" value="MBP2291284.1"/>
    <property type="molecule type" value="Genomic_DNA"/>
</dbReference>
<sequence>MNILLINHYAGSDLMGMEYRPFYLAREWVADGHKVTIVGASFSHLRNKQPVADTDLAVTEEDGVRFRWLRTRPYQGNGVDRIVNILTFVSKLTAYAGRIAREERPDVVICSSTYPLDIYPGERIARMVGARLVFEVHDLWPLTPMLLGGYSPNHPYIRLLQHAEDRAYRNADTVISILPNVCDYMAERGMDLRKFVHVPNGIPVAAFQKAVAGELSEAVAARIAAERARGRFLMGYAGGINMADAIGTVLDAAALLKDEPVSFILAGGGQGADEFRARVEATGLDNFHLVGVIPKPTVQDFLQRMDALVVSWPKSPLYRFGVSPNKMFDYMLAGRPVVQCSNASNDLAREGACGFTVPPEDPDALADVIRQLVHMDPAERAALGQNGRRFVQENHDYRVLASRFIAAAAAT</sequence>
<name>A0ABS4SFE1_9PROT</name>
<feature type="domain" description="Glycosyltransferase subfamily 4-like N-terminal" evidence="1">
    <location>
        <begin position="16"/>
        <end position="201"/>
    </location>
</feature>
<dbReference type="Gene3D" id="3.40.50.2000">
    <property type="entry name" value="Glycogen Phosphorylase B"/>
    <property type="match status" value="2"/>
</dbReference>
<comment type="caution">
    <text evidence="2">The sequence shown here is derived from an EMBL/GenBank/DDBJ whole genome shotgun (WGS) entry which is preliminary data.</text>
</comment>
<evidence type="ECO:0000313" key="3">
    <source>
        <dbReference type="Proteomes" id="UP000781958"/>
    </source>
</evidence>
<dbReference type="Proteomes" id="UP000781958">
    <property type="component" value="Unassembled WGS sequence"/>
</dbReference>
<organism evidence="2 3">
    <name type="scientific">Azospirillum rugosum</name>
    <dbReference type="NCBI Taxonomy" id="416170"/>
    <lineage>
        <taxon>Bacteria</taxon>
        <taxon>Pseudomonadati</taxon>
        <taxon>Pseudomonadota</taxon>
        <taxon>Alphaproteobacteria</taxon>
        <taxon>Rhodospirillales</taxon>
        <taxon>Azospirillaceae</taxon>
        <taxon>Azospirillum</taxon>
    </lineage>
</organism>
<evidence type="ECO:0000259" key="1">
    <source>
        <dbReference type="Pfam" id="PF13579"/>
    </source>
</evidence>